<feature type="transmembrane region" description="Helical" evidence="1">
    <location>
        <begin position="12"/>
        <end position="36"/>
    </location>
</feature>
<sequence length="90" mass="9692">MSTSATPGKSAYTLLYTLGTVSLLFCAGFMIRIAWYILAGAEPLAALNFLPADYRIFAPLGLISIAAIGIFCWHKGAQLQERANHNSSGR</sequence>
<gene>
    <name evidence="2" type="ORF">HMPREF9429_00492</name>
</gene>
<keyword evidence="3" id="KW-1185">Reference proteome</keyword>
<dbReference type="EMBL" id="AECS01000011">
    <property type="protein sequence ID" value="EFQ04739.1"/>
    <property type="molecule type" value="Genomic_DNA"/>
</dbReference>
<dbReference type="HOGENOM" id="CLU_2437370_0_0_9"/>
<keyword evidence="1" id="KW-1133">Transmembrane helix</keyword>
<accession>E2ZAM8</accession>
<dbReference type="Proteomes" id="UP000003195">
    <property type="component" value="Unassembled WGS sequence"/>
</dbReference>
<evidence type="ECO:0000256" key="1">
    <source>
        <dbReference type="SAM" id="Phobius"/>
    </source>
</evidence>
<evidence type="ECO:0000313" key="2">
    <source>
        <dbReference type="EMBL" id="EFQ04739.1"/>
    </source>
</evidence>
<name>E2ZAM8_9FIRM</name>
<feature type="transmembrane region" description="Helical" evidence="1">
    <location>
        <begin position="56"/>
        <end position="73"/>
    </location>
</feature>
<dbReference type="RefSeq" id="WP_006941329.1">
    <property type="nucleotide sequence ID" value="NZ_GL538185.1"/>
</dbReference>
<dbReference type="eggNOG" id="ENOG502ZEMV">
    <property type="taxonomic scope" value="Bacteria"/>
</dbReference>
<keyword evidence="1" id="KW-0472">Membrane</keyword>
<organism evidence="2 3">
    <name type="scientific">Megasphaera micronuciformis F0359</name>
    <dbReference type="NCBI Taxonomy" id="706434"/>
    <lineage>
        <taxon>Bacteria</taxon>
        <taxon>Bacillati</taxon>
        <taxon>Bacillota</taxon>
        <taxon>Negativicutes</taxon>
        <taxon>Veillonellales</taxon>
        <taxon>Veillonellaceae</taxon>
        <taxon>Megasphaera</taxon>
    </lineage>
</organism>
<protein>
    <submittedName>
        <fullName evidence="2">Uncharacterized protein</fullName>
    </submittedName>
</protein>
<evidence type="ECO:0000313" key="3">
    <source>
        <dbReference type="Proteomes" id="UP000003195"/>
    </source>
</evidence>
<dbReference type="OrthoDB" id="1634621at2"/>
<dbReference type="STRING" id="706434.HMPREF9429_00492"/>
<comment type="caution">
    <text evidence="2">The sequence shown here is derived from an EMBL/GenBank/DDBJ whole genome shotgun (WGS) entry which is preliminary data.</text>
</comment>
<reference evidence="2 3" key="1">
    <citation type="submission" date="2010-08" db="EMBL/GenBank/DDBJ databases">
        <authorList>
            <person name="Weinstock G."/>
            <person name="Sodergren E."/>
            <person name="Clifton S."/>
            <person name="Fulton L."/>
            <person name="Fulton B."/>
            <person name="Courtney L."/>
            <person name="Fronick C."/>
            <person name="Harrison M."/>
            <person name="Strong C."/>
            <person name="Farmer C."/>
            <person name="Delahaunty K."/>
            <person name="Markovic C."/>
            <person name="Hall O."/>
            <person name="Minx P."/>
            <person name="Tomlinson C."/>
            <person name="Mitreva M."/>
            <person name="Hou S."/>
            <person name="Chen J."/>
            <person name="Wollam A."/>
            <person name="Pepin K.H."/>
            <person name="Johnson M."/>
            <person name="Bhonagiri V."/>
            <person name="Zhang X."/>
            <person name="Suruliraj S."/>
            <person name="Warren W."/>
            <person name="Chinwalla A."/>
            <person name="Mardis E.R."/>
            <person name="Wilson R.K."/>
        </authorList>
    </citation>
    <scope>NUCLEOTIDE SEQUENCE [LARGE SCALE GENOMIC DNA]</scope>
    <source>
        <strain evidence="2 3">F0359</strain>
    </source>
</reference>
<proteinExistence type="predicted"/>
<dbReference type="AlphaFoldDB" id="E2ZAM8"/>
<keyword evidence="1" id="KW-0812">Transmembrane</keyword>